<evidence type="ECO:0000256" key="4">
    <source>
        <dbReference type="ARBA" id="ARBA00022747"/>
    </source>
</evidence>
<proteinExistence type="inferred from homology"/>
<evidence type="ECO:0000256" key="2">
    <source>
        <dbReference type="ARBA" id="ARBA00022603"/>
    </source>
</evidence>
<dbReference type="PANTHER" id="PTHR42998:SF1">
    <property type="entry name" value="TYPE I RESTRICTION ENZYME HINDI METHYLASE SUBUNIT"/>
    <property type="match status" value="1"/>
</dbReference>
<dbReference type="Pfam" id="PF02384">
    <property type="entry name" value="N6_Mtase"/>
    <property type="match status" value="1"/>
</dbReference>
<keyword evidence="4" id="KW-0680">Restriction system</keyword>
<dbReference type="InterPro" id="IPR052916">
    <property type="entry name" value="Type-I_RE_MTase_Subunit"/>
</dbReference>
<dbReference type="Gene3D" id="3.40.50.150">
    <property type="entry name" value="Vaccinia Virus protein VP39"/>
    <property type="match status" value="1"/>
</dbReference>
<dbReference type="GO" id="GO:0008170">
    <property type="term" value="F:N-methyltransferase activity"/>
    <property type="evidence" value="ECO:0007669"/>
    <property type="project" value="InterPro"/>
</dbReference>
<dbReference type="GO" id="GO:0009307">
    <property type="term" value="P:DNA restriction-modification system"/>
    <property type="evidence" value="ECO:0007669"/>
    <property type="project" value="UniProtKB-KW"/>
</dbReference>
<dbReference type="InterPro" id="IPR029063">
    <property type="entry name" value="SAM-dependent_MTases_sf"/>
</dbReference>
<dbReference type="PROSITE" id="PS00092">
    <property type="entry name" value="N6_MTASE"/>
    <property type="match status" value="1"/>
</dbReference>
<evidence type="ECO:0000256" key="3">
    <source>
        <dbReference type="ARBA" id="ARBA00022679"/>
    </source>
</evidence>
<keyword evidence="2" id="KW-0489">Methyltransferase</keyword>
<evidence type="ECO:0000256" key="1">
    <source>
        <dbReference type="ARBA" id="ARBA00006594"/>
    </source>
</evidence>
<dbReference type="PANTHER" id="PTHR42998">
    <property type="entry name" value="TYPE I RESTRICTION ENZYME HINDVIIP M PROTEIN-RELATED"/>
    <property type="match status" value="1"/>
</dbReference>
<dbReference type="RefSeq" id="WP_081021761.1">
    <property type="nucleotide sequence ID" value="NZ_LJRC01000145.1"/>
</dbReference>
<keyword evidence="3" id="KW-0808">Transferase</keyword>
<organism evidence="6 7">
    <name type="scientific">Pseudomonas syringae pv. primulae</name>
    <dbReference type="NCBI Taxonomy" id="251707"/>
    <lineage>
        <taxon>Bacteria</taxon>
        <taxon>Pseudomonadati</taxon>
        <taxon>Pseudomonadota</taxon>
        <taxon>Gammaproteobacteria</taxon>
        <taxon>Pseudomonadales</taxon>
        <taxon>Pseudomonadaceae</taxon>
        <taxon>Pseudomonas</taxon>
    </lineage>
</organism>
<dbReference type="PATRIC" id="fig|251707.3.peg.2168"/>
<feature type="domain" description="DNA methylase adenine-specific" evidence="5">
    <location>
        <begin position="11"/>
        <end position="217"/>
    </location>
</feature>
<gene>
    <name evidence="6" type="ORF">ALO52_200277</name>
</gene>
<dbReference type="InterPro" id="IPR002052">
    <property type="entry name" value="DNA_methylase_N6_adenine_CS"/>
</dbReference>
<dbReference type="AlphaFoldDB" id="A0A0N8SKY5"/>
<dbReference type="PRINTS" id="PR00507">
    <property type="entry name" value="N12N6MTFRASE"/>
</dbReference>
<reference evidence="6 7" key="1">
    <citation type="submission" date="2015-09" db="EMBL/GenBank/DDBJ databases">
        <title>Genome announcement of multiple Pseudomonas syringae strains.</title>
        <authorList>
            <person name="Thakur S."/>
            <person name="Wang P.W."/>
            <person name="Gong Y."/>
            <person name="Weir B.S."/>
            <person name="Guttman D.S."/>
        </authorList>
    </citation>
    <scope>NUCLEOTIDE SEQUENCE [LARGE SCALE GENOMIC DNA]</scope>
    <source>
        <strain evidence="6 7">ICMP3956</strain>
    </source>
</reference>
<comment type="similarity">
    <text evidence="1">Belongs to the N(4)/N(6)-methyltransferase family.</text>
</comment>
<comment type="caution">
    <text evidence="6">The sequence shown here is derived from an EMBL/GenBank/DDBJ whole genome shotgun (WGS) entry which is preliminary data.</text>
</comment>
<protein>
    <submittedName>
        <fullName evidence="6">Transposase</fullName>
    </submittedName>
</protein>
<sequence length="411" mass="44363">MDLRHLPKTSDLYGRYYTAEGVAGLLIDRMSACSPSLVIDLGAGDGALVGAASLHWDQAKFITVDIDQNAGSSSLSKTQRELFTHHVGDALDGSIDEKIGVPFGSVDSALCNPPYIRPKWQKHFGEILEDAGLSHILPQLSTAPAEVLFIAQNLRFIKSGGKLGLILPDGIVAGEKYSGLRKVLATSHSLERVVELPRGVFKRTDAKAHIVILRKSPGARDAIKVQRLESNGLLSREISVSAEEAGTRLDYSYLVAANSDQSCDHVLLRDITTMLRRGTFSSSELKTCPLPVFHTTNFVLGQVQVPPNFTLLPSVRNLAGGIEAIAGDILLARVGRNLEEKVCVVEAGVVLVSDCVFILRVAPFARQQVLGYLTGGAGRAAIRAIAHGVGARFITTEALLDLKIPRQIYER</sequence>
<evidence type="ECO:0000313" key="7">
    <source>
        <dbReference type="Proteomes" id="UP000050562"/>
    </source>
</evidence>
<dbReference type="GO" id="GO:0003677">
    <property type="term" value="F:DNA binding"/>
    <property type="evidence" value="ECO:0007669"/>
    <property type="project" value="InterPro"/>
</dbReference>
<dbReference type="EMBL" id="LJRC01000145">
    <property type="protein sequence ID" value="KPY36488.1"/>
    <property type="molecule type" value="Genomic_DNA"/>
</dbReference>
<evidence type="ECO:0000259" key="5">
    <source>
        <dbReference type="Pfam" id="PF02384"/>
    </source>
</evidence>
<dbReference type="SUPFAM" id="SSF53335">
    <property type="entry name" value="S-adenosyl-L-methionine-dependent methyltransferases"/>
    <property type="match status" value="1"/>
</dbReference>
<dbReference type="Proteomes" id="UP000050562">
    <property type="component" value="Unassembled WGS sequence"/>
</dbReference>
<accession>A0A0N8SKY5</accession>
<name>A0A0N8SKY5_9PSED</name>
<evidence type="ECO:0000313" key="6">
    <source>
        <dbReference type="EMBL" id="KPY36488.1"/>
    </source>
</evidence>
<dbReference type="GO" id="GO:0032259">
    <property type="term" value="P:methylation"/>
    <property type="evidence" value="ECO:0007669"/>
    <property type="project" value="UniProtKB-KW"/>
</dbReference>
<dbReference type="InterPro" id="IPR003356">
    <property type="entry name" value="DNA_methylase_A-5"/>
</dbReference>